<evidence type="ECO:0000256" key="1">
    <source>
        <dbReference type="SAM" id="Phobius"/>
    </source>
</evidence>
<keyword evidence="3" id="KW-1185">Reference proteome</keyword>
<keyword evidence="1" id="KW-0812">Transmembrane</keyword>
<reference evidence="2 3" key="1">
    <citation type="submission" date="2020-02" db="EMBL/GenBank/DDBJ databases">
        <title>Genome sequencing, annotation and comparative genomic analysis of Bacillus tequilensis EA-CB0015, an effective biological control agent against Pseudocercospora fijiensis in banana plants.</title>
        <authorList>
            <person name="Cuellar-Gaviria T.Z."/>
            <person name="Ju K.-S."/>
            <person name="Villegas-Escobar V."/>
        </authorList>
    </citation>
    <scope>NUCLEOTIDE SEQUENCE [LARGE SCALE GENOMIC DNA]</scope>
    <source>
        <strain evidence="2 3">EA-CB0015</strain>
    </source>
</reference>
<feature type="transmembrane region" description="Helical" evidence="1">
    <location>
        <begin position="73"/>
        <end position="95"/>
    </location>
</feature>
<accession>A0A6H0WKD8</accession>
<keyword evidence="1" id="KW-0472">Membrane</keyword>
<evidence type="ECO:0008006" key="4">
    <source>
        <dbReference type="Google" id="ProtNLM"/>
    </source>
</evidence>
<protein>
    <recommendedName>
        <fullName evidence="4">Permease</fullName>
    </recommendedName>
</protein>
<dbReference type="RefSeq" id="WP_167872453.1">
    <property type="nucleotide sequence ID" value="NZ_CP048852.1"/>
</dbReference>
<dbReference type="KEGG" id="bteq:G4P54_09300"/>
<proteinExistence type="predicted"/>
<dbReference type="Proteomes" id="UP000501914">
    <property type="component" value="Chromosome"/>
</dbReference>
<keyword evidence="1" id="KW-1133">Transmembrane helix</keyword>
<feature type="transmembrane region" description="Helical" evidence="1">
    <location>
        <begin position="7"/>
        <end position="27"/>
    </location>
</feature>
<evidence type="ECO:0000313" key="2">
    <source>
        <dbReference type="EMBL" id="QIW79987.1"/>
    </source>
</evidence>
<name>A0A6H0WKD8_9BACI</name>
<dbReference type="AlphaFoldDB" id="A0A6H0WKD8"/>
<gene>
    <name evidence="2" type="ORF">G4P54_09300</name>
</gene>
<feature type="transmembrane region" description="Helical" evidence="1">
    <location>
        <begin position="101"/>
        <end position="121"/>
    </location>
</feature>
<dbReference type="EMBL" id="CP048852">
    <property type="protein sequence ID" value="QIW79987.1"/>
    <property type="molecule type" value="Genomic_DNA"/>
</dbReference>
<sequence length="124" mass="14265">MTSQRNFYLLGVLFLMLLGVIAFFRIATDSLSYLEILMYGTAAFICFARGYIYPQFKHKDERANFIKQKGMKISFTALLTYLVVILYGTYLNVITLSVFEIVSTLIALTLLTLFSSWVILVKKY</sequence>
<evidence type="ECO:0000313" key="3">
    <source>
        <dbReference type="Proteomes" id="UP000501914"/>
    </source>
</evidence>
<feature type="transmembrane region" description="Helical" evidence="1">
    <location>
        <begin position="33"/>
        <end position="52"/>
    </location>
</feature>
<organism evidence="2 3">
    <name type="scientific">Bacillus tequilensis</name>
    <dbReference type="NCBI Taxonomy" id="227866"/>
    <lineage>
        <taxon>Bacteria</taxon>
        <taxon>Bacillati</taxon>
        <taxon>Bacillota</taxon>
        <taxon>Bacilli</taxon>
        <taxon>Bacillales</taxon>
        <taxon>Bacillaceae</taxon>
        <taxon>Bacillus</taxon>
    </lineage>
</organism>